<evidence type="ECO:0000259" key="11">
    <source>
        <dbReference type="Pfam" id="PF05428"/>
    </source>
</evidence>
<evidence type="ECO:0000313" key="20">
    <source>
        <dbReference type="RefSeq" id="XP_011297124.1"/>
    </source>
</evidence>
<accession>A0A9R1SU22</accession>
<evidence type="ECO:0000256" key="9">
    <source>
        <dbReference type="ARBA" id="ARBA00033162"/>
    </source>
</evidence>
<evidence type="ECO:0000256" key="4">
    <source>
        <dbReference type="ARBA" id="ARBA00022525"/>
    </source>
</evidence>
<accession>A0A0C9QEL5</accession>
<accession>A0A9R1TUS5</accession>
<dbReference type="GO" id="GO:0051460">
    <property type="term" value="P:negative regulation of corticotropin secretion"/>
    <property type="evidence" value="ECO:0007669"/>
    <property type="project" value="TreeGrafter"/>
</dbReference>
<dbReference type="EMBL" id="GBYB01012935">
    <property type="protein sequence ID" value="JAG82702.1"/>
    <property type="molecule type" value="Transcribed_RNA"/>
</dbReference>
<dbReference type="OrthoDB" id="10056927at2759"/>
<feature type="signal peptide" evidence="10">
    <location>
        <begin position="1"/>
        <end position="19"/>
    </location>
</feature>
<evidence type="ECO:0000256" key="3">
    <source>
        <dbReference type="ARBA" id="ARBA00015713"/>
    </source>
</evidence>
<dbReference type="RefSeq" id="XP_011297123.1">
    <property type="nucleotide sequence ID" value="XM_011298821.1"/>
</dbReference>
<feature type="domain" description="Corticotropin-releasing factor binding protein C-terminal" evidence="12">
    <location>
        <begin position="191"/>
        <end position="313"/>
    </location>
</feature>
<keyword evidence="5 10" id="KW-0732">Signal</keyword>
<dbReference type="Proteomes" id="UP000694866">
    <property type="component" value="Unplaced"/>
</dbReference>
<evidence type="ECO:0000256" key="1">
    <source>
        <dbReference type="ARBA" id="ARBA00004613"/>
    </source>
</evidence>
<dbReference type="EMBL" id="GBYB01012938">
    <property type="protein sequence ID" value="JAG82705.1"/>
    <property type="molecule type" value="Transcribed_RNA"/>
</dbReference>
<dbReference type="RefSeq" id="XP_011297124.1">
    <property type="nucleotide sequence ID" value="XM_011298822.1"/>
</dbReference>
<dbReference type="KEGG" id="fas:105262922"/>
<dbReference type="Pfam" id="PF05428">
    <property type="entry name" value="CRF-BP_N"/>
    <property type="match status" value="1"/>
</dbReference>
<dbReference type="InterPro" id="IPR056177">
    <property type="entry name" value="CRF-BP_N"/>
</dbReference>
<comment type="subcellular location">
    <subcellularLocation>
        <location evidence="1">Secreted</location>
    </subcellularLocation>
</comment>
<dbReference type="InterPro" id="IPR056178">
    <property type="entry name" value="CRF-BP_C"/>
</dbReference>
<dbReference type="AlphaFoldDB" id="A0A0C9QEL5"/>
<feature type="domain" description="Corticotropin-releasing factor binding protein N-terminal" evidence="11">
    <location>
        <begin position="64"/>
        <end position="182"/>
    </location>
</feature>
<dbReference type="SUPFAM" id="SSF49854">
    <property type="entry name" value="Spermadhesin, CUB domain"/>
    <property type="match status" value="1"/>
</dbReference>
<feature type="chain" id="PRO_5007394391" description="Corticotropin-releasing factor-binding protein" evidence="10">
    <location>
        <begin position="20"/>
        <end position="329"/>
    </location>
</feature>
<dbReference type="Pfam" id="PF23541">
    <property type="entry name" value="CRF-BP_C"/>
    <property type="match status" value="1"/>
</dbReference>
<dbReference type="GO" id="GO:0009755">
    <property type="term" value="P:hormone-mediated signaling pathway"/>
    <property type="evidence" value="ECO:0007669"/>
    <property type="project" value="TreeGrafter"/>
</dbReference>
<keyword evidence="16" id="KW-1185">Reference proteome</keyword>
<dbReference type="RefSeq" id="XP_011297122.1">
    <property type="nucleotide sequence ID" value="XM_011298820.1"/>
</dbReference>
<comment type="similarity">
    <text evidence="2">Belongs to the CRF-binding protein family.</text>
</comment>
<evidence type="ECO:0000256" key="2">
    <source>
        <dbReference type="ARBA" id="ARBA00008313"/>
    </source>
</evidence>
<evidence type="ECO:0000256" key="10">
    <source>
        <dbReference type="SAM" id="SignalP"/>
    </source>
</evidence>
<organism evidence="15">
    <name type="scientific">Fopius arisanus</name>
    <dbReference type="NCBI Taxonomy" id="64838"/>
    <lineage>
        <taxon>Eukaryota</taxon>
        <taxon>Metazoa</taxon>
        <taxon>Ecdysozoa</taxon>
        <taxon>Arthropoda</taxon>
        <taxon>Hexapoda</taxon>
        <taxon>Insecta</taxon>
        <taxon>Pterygota</taxon>
        <taxon>Neoptera</taxon>
        <taxon>Endopterygota</taxon>
        <taxon>Hymenoptera</taxon>
        <taxon>Apocrita</taxon>
        <taxon>Ichneumonoidea</taxon>
        <taxon>Braconidae</taxon>
        <taxon>Opiinae</taxon>
        <taxon>Fopius</taxon>
    </lineage>
</organism>
<evidence type="ECO:0000313" key="14">
    <source>
        <dbReference type="EMBL" id="JAG82703.1"/>
    </source>
</evidence>
<evidence type="ECO:0000313" key="15">
    <source>
        <dbReference type="EMBL" id="JAG82705.1"/>
    </source>
</evidence>
<keyword evidence="4" id="KW-0964">Secreted</keyword>
<dbReference type="RefSeq" id="XP_011297121.1">
    <property type="nucleotide sequence ID" value="XM_011298819.1"/>
</dbReference>
<dbReference type="EMBL" id="GBYB01012936">
    <property type="protein sequence ID" value="JAG82703.1"/>
    <property type="molecule type" value="Transcribed_RNA"/>
</dbReference>
<reference evidence="15" key="1">
    <citation type="submission" date="2015-01" db="EMBL/GenBank/DDBJ databases">
        <title>Transcriptome Assembly of Fopius arisanus.</title>
        <authorList>
            <person name="Geib S."/>
        </authorList>
    </citation>
    <scope>NUCLEOTIDE SEQUENCE</scope>
</reference>
<evidence type="ECO:0000313" key="16">
    <source>
        <dbReference type="Proteomes" id="UP000694866"/>
    </source>
</evidence>
<dbReference type="CTD" id="100122964"/>
<dbReference type="PANTHER" id="PTHR10278">
    <property type="entry name" value="CORTICOTROPIN-RELEASING FACTOR-BINDING PROTEIN"/>
    <property type="match status" value="1"/>
</dbReference>
<reference evidence="17 18" key="2">
    <citation type="submission" date="2025-04" db="UniProtKB">
        <authorList>
            <consortium name="RefSeq"/>
        </authorList>
    </citation>
    <scope>IDENTIFICATION</scope>
    <source>
        <strain evidence="17 18">USDA-PBARC FA_bdor</strain>
        <tissue evidence="17 18">Whole organism</tissue>
    </source>
</reference>
<evidence type="ECO:0000313" key="17">
    <source>
        <dbReference type="RefSeq" id="XP_011297121.1"/>
    </source>
</evidence>
<dbReference type="InterPro" id="IPR035914">
    <property type="entry name" value="Sperma_CUB_dom_sf"/>
</dbReference>
<accession>A0A9R1SU04</accession>
<dbReference type="GO" id="GO:0051424">
    <property type="term" value="F:corticotropin-releasing hormone binding"/>
    <property type="evidence" value="ECO:0007669"/>
    <property type="project" value="InterPro"/>
</dbReference>
<comment type="function">
    <text evidence="8">Binds CRF and inactivates it. May prevent inappropriate pituitary-adrenal stimulation in pregnancy.</text>
</comment>
<dbReference type="GeneID" id="105262922"/>
<protein>
    <recommendedName>
        <fullName evidence="3">Corticotropin-releasing factor-binding protein</fullName>
    </recommendedName>
    <alternativeName>
        <fullName evidence="9">Corticotropin-releasing hormone-binding protein</fullName>
    </alternativeName>
</protein>
<dbReference type="GO" id="GO:0005615">
    <property type="term" value="C:extracellular space"/>
    <property type="evidence" value="ECO:0007669"/>
    <property type="project" value="TreeGrafter"/>
</dbReference>
<gene>
    <name evidence="15" type="primary">CRHBP_1</name>
    <name evidence="14" type="synonym">CRHBP_0</name>
    <name evidence="13" type="synonym">CRHBP_2</name>
    <name evidence="17 18 19 20" type="synonym">LOC105262922</name>
    <name evidence="14" type="ORF">g.7968</name>
    <name evidence="13" type="ORF">g.7969</name>
    <name evidence="15" type="ORF">g.7970</name>
</gene>
<dbReference type="Gene3D" id="2.60.120.290">
    <property type="entry name" value="Spermadhesin, CUB domain"/>
    <property type="match status" value="1"/>
</dbReference>
<evidence type="ECO:0000256" key="8">
    <source>
        <dbReference type="ARBA" id="ARBA00024997"/>
    </source>
</evidence>
<evidence type="ECO:0000313" key="13">
    <source>
        <dbReference type="EMBL" id="JAG82702.1"/>
    </source>
</evidence>
<dbReference type="PANTHER" id="PTHR10278:SF0">
    <property type="entry name" value="CORTICOTROPIN-RELEASING FACTOR-BINDING PROTEIN"/>
    <property type="match status" value="1"/>
</dbReference>
<keyword evidence="7" id="KW-0325">Glycoprotein</keyword>
<dbReference type="InterPro" id="IPR008435">
    <property type="entry name" value="CRF-bd"/>
</dbReference>
<evidence type="ECO:0000313" key="18">
    <source>
        <dbReference type="RefSeq" id="XP_011297122.1"/>
    </source>
</evidence>
<evidence type="ECO:0000259" key="12">
    <source>
        <dbReference type="Pfam" id="PF23541"/>
    </source>
</evidence>
<evidence type="ECO:0000313" key="19">
    <source>
        <dbReference type="RefSeq" id="XP_011297123.1"/>
    </source>
</evidence>
<evidence type="ECO:0000256" key="6">
    <source>
        <dbReference type="ARBA" id="ARBA00023157"/>
    </source>
</evidence>
<proteinExistence type="inferred from homology"/>
<evidence type="ECO:0000256" key="7">
    <source>
        <dbReference type="ARBA" id="ARBA00023180"/>
    </source>
</evidence>
<name>A0A0C9QEL5_9HYME</name>
<accession>A0A9R1STZ8</accession>
<sequence length="329" mass="36413">MTSYLCLMVVVCTLGCANSKIIPPDQQTQFQQQMPYQFMKGADFDGYNIKEIASVFPQVIPISDCIFMTSETGRFTYQSMNDEATVCGVYFVTDPDKILELNFLSFDVPCEKDALVSVVDGWELNGELFPSPTDHPIPLNERFDEFCGDYASKTYVSTQNAALIQYRIPMKGKGFSVFVRSHRNPIPCNVLANSETDAFTLRNYGQQLNCTLTAIYPSVVRVIALDVGGRRTRPPIRQMETGTFHKCNRRGLPDHVEIGGNTGLDTSRMEVIDSICGVDSEPDASSRIIGCEVTSVRLVSSGLFDNSVTLMMKPAVDNEILAANIICGL</sequence>
<evidence type="ECO:0000256" key="5">
    <source>
        <dbReference type="ARBA" id="ARBA00022729"/>
    </source>
</evidence>
<keyword evidence="6" id="KW-1015">Disulfide bond</keyword>